<organism evidence="5 6">
    <name type="scientific">Sinomicrobium oceani</name>
    <dbReference type="NCBI Taxonomy" id="1150368"/>
    <lineage>
        <taxon>Bacteria</taxon>
        <taxon>Pseudomonadati</taxon>
        <taxon>Bacteroidota</taxon>
        <taxon>Flavobacteriia</taxon>
        <taxon>Flavobacteriales</taxon>
        <taxon>Flavobacteriaceae</taxon>
        <taxon>Sinomicrobium</taxon>
    </lineage>
</organism>
<dbReference type="Pfam" id="PF05724">
    <property type="entry name" value="TPMT"/>
    <property type="match status" value="1"/>
</dbReference>
<dbReference type="AlphaFoldDB" id="A0A1K1LU56"/>
<keyword evidence="6" id="KW-1185">Reference proteome</keyword>
<accession>A0A1K1LU56</accession>
<dbReference type="InterPro" id="IPR029063">
    <property type="entry name" value="SAM-dependent_MTases_sf"/>
</dbReference>
<dbReference type="SUPFAM" id="SSF53335">
    <property type="entry name" value="S-adenosyl-L-methionine-dependent methyltransferases"/>
    <property type="match status" value="1"/>
</dbReference>
<keyword evidence="2 5" id="KW-0489">Methyltransferase</keyword>
<dbReference type="PROSITE" id="PS51585">
    <property type="entry name" value="SAM_MT_TPMT"/>
    <property type="match status" value="1"/>
</dbReference>
<name>A0A1K1LU56_9FLAO</name>
<dbReference type="GO" id="GO:0032259">
    <property type="term" value="P:methylation"/>
    <property type="evidence" value="ECO:0007669"/>
    <property type="project" value="UniProtKB-KW"/>
</dbReference>
<keyword evidence="4" id="KW-0949">S-adenosyl-L-methionine</keyword>
<dbReference type="CDD" id="cd02440">
    <property type="entry name" value="AdoMet_MTases"/>
    <property type="match status" value="1"/>
</dbReference>
<dbReference type="InterPro" id="IPR008854">
    <property type="entry name" value="TPMT"/>
</dbReference>
<dbReference type="Proteomes" id="UP000182248">
    <property type="component" value="Unassembled WGS sequence"/>
</dbReference>
<evidence type="ECO:0000313" key="6">
    <source>
        <dbReference type="Proteomes" id="UP000182248"/>
    </source>
</evidence>
<evidence type="ECO:0000313" key="5">
    <source>
        <dbReference type="EMBL" id="SFW14387.1"/>
    </source>
</evidence>
<dbReference type="Gene3D" id="3.40.50.150">
    <property type="entry name" value="Vaccinia Virus protein VP39"/>
    <property type="match status" value="1"/>
</dbReference>
<evidence type="ECO:0000256" key="2">
    <source>
        <dbReference type="ARBA" id="ARBA00022603"/>
    </source>
</evidence>
<dbReference type="GO" id="GO:0008757">
    <property type="term" value="F:S-adenosylmethionine-dependent methyltransferase activity"/>
    <property type="evidence" value="ECO:0007669"/>
    <property type="project" value="InterPro"/>
</dbReference>
<proteinExistence type="predicted"/>
<evidence type="ECO:0000256" key="4">
    <source>
        <dbReference type="ARBA" id="ARBA00022691"/>
    </source>
</evidence>
<dbReference type="PANTHER" id="PTHR32183">
    <property type="match status" value="1"/>
</dbReference>
<evidence type="ECO:0000256" key="1">
    <source>
        <dbReference type="ARBA" id="ARBA00022553"/>
    </source>
</evidence>
<sequence length="196" mass="22518">MDLRKDSYWEDRYNTGKDGWDIGHISPPLKAFTDRLGDKTIKILVPGAGNGYEAEYLFRQGFTNTYMLDFAAAPLNHFKARVPDFPDSRILHEDFFNVRMQFDLILEQTFFCAIPPSSRPDYVRQMHRLLHPGGTLAGLLFDFPLTEDGPPFGGSREAYTTLFTPYFDISIMETCYNSIPPRAGRELFFKVQPKTL</sequence>
<reference evidence="5 6" key="1">
    <citation type="submission" date="2016-11" db="EMBL/GenBank/DDBJ databases">
        <authorList>
            <person name="Jaros S."/>
            <person name="Januszkiewicz K."/>
            <person name="Wedrychowicz H."/>
        </authorList>
    </citation>
    <scope>NUCLEOTIDE SEQUENCE [LARGE SCALE GENOMIC DNA]</scope>
    <source>
        <strain evidence="5 6">CGMCC 1.12145</strain>
    </source>
</reference>
<keyword evidence="1" id="KW-0597">Phosphoprotein</keyword>
<dbReference type="EMBL" id="FPJE01000001">
    <property type="protein sequence ID" value="SFW14387.1"/>
    <property type="molecule type" value="Genomic_DNA"/>
</dbReference>
<protein>
    <submittedName>
        <fullName evidence="5">Thiopurine S-methyltransferase</fullName>
    </submittedName>
</protein>
<gene>
    <name evidence="5" type="ORF">SAMN02927921_00243</name>
</gene>
<evidence type="ECO:0000256" key="3">
    <source>
        <dbReference type="ARBA" id="ARBA00022679"/>
    </source>
</evidence>
<dbReference type="OrthoDB" id="9778208at2"/>
<dbReference type="STRING" id="1150368.SAMN02927921_00243"/>
<keyword evidence="3 5" id="KW-0808">Transferase</keyword>
<dbReference type="RefSeq" id="WP_072315474.1">
    <property type="nucleotide sequence ID" value="NZ_FPJE01000001.1"/>
</dbReference>
<dbReference type="PANTHER" id="PTHR32183:SF6">
    <property type="entry name" value="CYSTEINE SULFINATE DESULFINASE_CYSTEINE DESULFURASE AND RELATED ENZYMES"/>
    <property type="match status" value="1"/>
</dbReference>